<dbReference type="GO" id="GO:0030681">
    <property type="term" value="C:multimeric ribonuclease P complex"/>
    <property type="evidence" value="ECO:0007669"/>
    <property type="project" value="TreeGrafter"/>
</dbReference>
<feature type="region of interest" description="Disordered" evidence="1">
    <location>
        <begin position="492"/>
        <end position="517"/>
    </location>
</feature>
<feature type="compositionally biased region" description="Polar residues" evidence="1">
    <location>
        <begin position="1193"/>
        <end position="1205"/>
    </location>
</feature>
<feature type="region of interest" description="Disordered" evidence="1">
    <location>
        <begin position="538"/>
        <end position="559"/>
    </location>
</feature>
<keyword evidence="3" id="KW-1185">Reference proteome</keyword>
<feature type="compositionally biased region" description="Polar residues" evidence="1">
    <location>
        <begin position="1091"/>
        <end position="1126"/>
    </location>
</feature>
<dbReference type="InterPro" id="IPR013893">
    <property type="entry name" value="RNase_P_Rpp40"/>
</dbReference>
<evidence type="ECO:0000313" key="2">
    <source>
        <dbReference type="EMBL" id="CAG8236164.1"/>
    </source>
</evidence>
<gene>
    <name evidence="2" type="ORF">POLS_LOCUS8444</name>
</gene>
<dbReference type="GO" id="GO:0000172">
    <property type="term" value="C:ribonuclease MRP complex"/>
    <property type="evidence" value="ECO:0007669"/>
    <property type="project" value="TreeGrafter"/>
</dbReference>
<feature type="region of interest" description="Disordered" evidence="1">
    <location>
        <begin position="581"/>
        <end position="674"/>
    </location>
</feature>
<feature type="region of interest" description="Disordered" evidence="1">
    <location>
        <begin position="916"/>
        <end position="1030"/>
    </location>
</feature>
<dbReference type="EMBL" id="CAJVOS010000060">
    <property type="protein sequence ID" value="CAG8236164.1"/>
    <property type="molecule type" value="Genomic_DNA"/>
</dbReference>
<dbReference type="GO" id="GO:0004526">
    <property type="term" value="F:ribonuclease P activity"/>
    <property type="evidence" value="ECO:0007669"/>
    <property type="project" value="TreeGrafter"/>
</dbReference>
<dbReference type="Proteomes" id="UP001153618">
    <property type="component" value="Unassembled WGS sequence"/>
</dbReference>
<reference evidence="2" key="1">
    <citation type="submission" date="2021-07" db="EMBL/GenBank/DDBJ databases">
        <authorList>
            <person name="Branca A.L. A."/>
        </authorList>
    </citation>
    <scope>NUCLEOTIDE SEQUENCE</scope>
</reference>
<dbReference type="PANTHER" id="PTHR15396">
    <property type="entry name" value="RIBONUCLEASE P PROTEIN SUBUNIT P40"/>
    <property type="match status" value="1"/>
</dbReference>
<dbReference type="GO" id="GO:0000171">
    <property type="term" value="F:ribonuclease MRP activity"/>
    <property type="evidence" value="ECO:0007669"/>
    <property type="project" value="TreeGrafter"/>
</dbReference>
<proteinExistence type="predicted"/>
<feature type="compositionally biased region" description="Polar residues" evidence="1">
    <location>
        <begin position="1012"/>
        <end position="1028"/>
    </location>
</feature>
<dbReference type="Pfam" id="PF08584">
    <property type="entry name" value="Ribonuc_P_40"/>
    <property type="match status" value="2"/>
</dbReference>
<feature type="compositionally biased region" description="Low complexity" evidence="1">
    <location>
        <begin position="916"/>
        <end position="925"/>
    </location>
</feature>
<evidence type="ECO:0000256" key="1">
    <source>
        <dbReference type="SAM" id="MobiDB-lite"/>
    </source>
</evidence>
<dbReference type="GO" id="GO:0000447">
    <property type="term" value="P:endonucleolytic cleavage in ITS1 to separate SSU-rRNA from 5.8S rRNA and LSU-rRNA from tricistronic rRNA transcript (SSU-rRNA, 5.8S rRNA, LSU-rRNA)"/>
    <property type="evidence" value="ECO:0007669"/>
    <property type="project" value="TreeGrafter"/>
</dbReference>
<comment type="caution">
    <text evidence="2">The sequence shown here is derived from an EMBL/GenBank/DDBJ whole genome shotgun (WGS) entry which is preliminary data.</text>
</comment>
<accession>A0A9W4I869</accession>
<feature type="region of interest" description="Disordered" evidence="1">
    <location>
        <begin position="1187"/>
        <end position="1208"/>
    </location>
</feature>
<dbReference type="OrthoDB" id="63112at2759"/>
<feature type="region of interest" description="Disordered" evidence="1">
    <location>
        <begin position="1091"/>
        <end position="1128"/>
    </location>
</feature>
<feature type="compositionally biased region" description="Polar residues" evidence="1">
    <location>
        <begin position="926"/>
        <end position="1005"/>
    </location>
</feature>
<name>A0A9W4I869_PENOL</name>
<organism evidence="2 3">
    <name type="scientific">Penicillium olsonii</name>
    <dbReference type="NCBI Taxonomy" id="99116"/>
    <lineage>
        <taxon>Eukaryota</taxon>
        <taxon>Fungi</taxon>
        <taxon>Dikarya</taxon>
        <taxon>Ascomycota</taxon>
        <taxon>Pezizomycotina</taxon>
        <taxon>Eurotiomycetes</taxon>
        <taxon>Eurotiomycetidae</taxon>
        <taxon>Eurotiales</taxon>
        <taxon>Aspergillaceae</taxon>
        <taxon>Penicillium</taxon>
    </lineage>
</organism>
<sequence length="1322" mass="143783">MAIGHQLVGPELNQTSPEKSRHLIATCSTTTPLGIPKRSPFSTIQNHAFLHSVEVIIPKDSYSKIKPALAKLDKPRYARVYMAPSSLLEHEFFNTYIKSGNILMISEGRSGSDNVFTLRDVVELNLRLPSMLHGKKGFDRIVWAFSHVLTQSVAWLFYDLEDPSSLEEPGPKPIHQLQPQLVTCELQETGHEQVIMPRLYGDTLDSMPEGELQEYCGELAEWLAMVQMGSPRAQEDDIDPYLSRYAISDAQESRVDLLSLKWHGLISCHWAMKVFLLAKHSPWFAVAAAGLGKDAVEGRDGFTVLAEGAKVICWETTGASIVALVYPDFTMNAAIPPRSDSPEADFFEDADDRLMRKLILLFLNDQWDGIGPISNLLTGHDGKIQPLKSDLFVDTYGNKSHQEQVIPDSIFDSQSSMDGAKEQQKIPGIIYRSATYDPSDPVLGPATLDCLDAVSSTAIARHSIPPKEFSEPATVYPLNTLVSLRNVNLAPRPSYERDNNVFPPKATAHRPSGSSNVTADYVRLSDSLSQSSVAVSGSVATNSSGNQESSVTSATTVEASNPLSLATSVATASDVESAPLTATGPTAARVFTSPNVNSQGPTGKQPPEQKKKPKRTPKKLQQGAQSTPKKKATPKSTQCKGRSKAQKSSPATSVDQPPSTFRRLAPVPVTDVSNDTQFPIQEMGAPAPNTPFQMTGPLAPTRNPYETPCQVKQRYESPAQSTTVTPGQTMVHDSVPIPQWNWAAQRTPKGVKQQALPPTPESQPHGRVVPLGKYKFIEMMPDDPSVKRLQEGYESKQSAASLEYKSESIPTNPLSPEGKATLQASTHANRAKNMGKVIAKINNQTAIFQGEAQRLRERFELLQRSNYPQSSPEHLKLAQEWGLLRENCAINEARKAQILKFGPQFSLMQNPQVASNSQAALQSQQIPQLQTVPQPQGAPQRQATPVQMTSQSQRVPQPQGSPQAQTPPQGQVLVQSQASHPYGTPQRQATPQLQSVPQSQGTPQRQAAPIQMTPQSQRVPQPQGTPQHQAPPKFQVLVQSQVSQLYGTPQRQATSQLQRVPQMQGVPLPQALPQFQASPQLQRAPQLQGIPQGQATPRLQDVPQSHTGIPSTGAAQIQGTPNSQLQGYHPIQVPTVTLGTPQFQVVAQSQYAPQLQGASPHQSQGPGQYIAAAQYAPQVQVSPRFNTAVRPQGTPNSQGARQPQCSPRYPVAARSQATPLFQVAVASNHPSCKQPQTAPGAHAIQNNNYILQHTSRAQPVAPLLSTASLKRRFSAMSSNAPNDNLMKKSSPNCHVLTSDCASVGSSASLNGGQAKRFRWALD</sequence>
<dbReference type="GO" id="GO:0001682">
    <property type="term" value="P:tRNA 5'-leader removal"/>
    <property type="evidence" value="ECO:0007669"/>
    <property type="project" value="InterPro"/>
</dbReference>
<protein>
    <submittedName>
        <fullName evidence="2">Uncharacterized protein</fullName>
    </submittedName>
</protein>
<evidence type="ECO:0000313" key="3">
    <source>
        <dbReference type="Proteomes" id="UP001153618"/>
    </source>
</evidence>
<dbReference type="PANTHER" id="PTHR15396:SF1">
    <property type="entry name" value="RIBONUCLEASE P PROTEIN SUBUNIT P40"/>
    <property type="match status" value="1"/>
</dbReference>
<feature type="compositionally biased region" description="Polar residues" evidence="1">
    <location>
        <begin position="646"/>
        <end position="659"/>
    </location>
</feature>